<proteinExistence type="predicted"/>
<dbReference type="EMBL" id="GBRH01232492">
    <property type="protein sequence ID" value="JAD65403.1"/>
    <property type="molecule type" value="Transcribed_RNA"/>
</dbReference>
<name>A0A0A9BT73_ARUDO</name>
<reference evidence="1" key="2">
    <citation type="journal article" date="2015" name="Data Brief">
        <title>Shoot transcriptome of the giant reed, Arundo donax.</title>
        <authorList>
            <person name="Barrero R.A."/>
            <person name="Guerrero F.D."/>
            <person name="Moolhuijzen P."/>
            <person name="Goolsby J.A."/>
            <person name="Tidwell J."/>
            <person name="Bellgard S.E."/>
            <person name="Bellgard M.I."/>
        </authorList>
    </citation>
    <scope>NUCLEOTIDE SEQUENCE</scope>
    <source>
        <tissue evidence="1">Shoot tissue taken approximately 20 cm above the soil surface</tissue>
    </source>
</reference>
<reference evidence="1" key="1">
    <citation type="submission" date="2014-09" db="EMBL/GenBank/DDBJ databases">
        <authorList>
            <person name="Magalhaes I.L.F."/>
            <person name="Oliveira U."/>
            <person name="Santos F.R."/>
            <person name="Vidigal T.H.D.A."/>
            <person name="Brescovit A.D."/>
            <person name="Santos A.J."/>
        </authorList>
    </citation>
    <scope>NUCLEOTIDE SEQUENCE</scope>
    <source>
        <tissue evidence="1">Shoot tissue taken approximately 20 cm above the soil surface</tissue>
    </source>
</reference>
<evidence type="ECO:0000313" key="1">
    <source>
        <dbReference type="EMBL" id="JAD65403.1"/>
    </source>
</evidence>
<protein>
    <submittedName>
        <fullName evidence="1">Uncharacterized protein</fullName>
    </submittedName>
</protein>
<sequence length="14" mass="1651">MYFSECEFLGSKLP</sequence>
<accession>A0A0A9BT73</accession>
<organism evidence="1">
    <name type="scientific">Arundo donax</name>
    <name type="common">Giant reed</name>
    <name type="synonym">Donax arundinaceus</name>
    <dbReference type="NCBI Taxonomy" id="35708"/>
    <lineage>
        <taxon>Eukaryota</taxon>
        <taxon>Viridiplantae</taxon>
        <taxon>Streptophyta</taxon>
        <taxon>Embryophyta</taxon>
        <taxon>Tracheophyta</taxon>
        <taxon>Spermatophyta</taxon>
        <taxon>Magnoliopsida</taxon>
        <taxon>Liliopsida</taxon>
        <taxon>Poales</taxon>
        <taxon>Poaceae</taxon>
        <taxon>PACMAD clade</taxon>
        <taxon>Arundinoideae</taxon>
        <taxon>Arundineae</taxon>
        <taxon>Arundo</taxon>
    </lineage>
</organism>